<dbReference type="GO" id="GO:0015743">
    <property type="term" value="P:malate transport"/>
    <property type="evidence" value="ECO:0007669"/>
    <property type="project" value="InterPro"/>
</dbReference>
<evidence type="ECO:0000256" key="6">
    <source>
        <dbReference type="ARBA" id="ARBA00023065"/>
    </source>
</evidence>
<feature type="transmembrane region" description="Helical" evidence="9">
    <location>
        <begin position="78"/>
        <end position="96"/>
    </location>
</feature>
<evidence type="ECO:0000313" key="11">
    <source>
        <dbReference type="Proteomes" id="UP000541444"/>
    </source>
</evidence>
<keyword evidence="11" id="KW-1185">Reference proteome</keyword>
<proteinExistence type="inferred from homology"/>
<organism evidence="10 11">
    <name type="scientific">Kingdonia uniflora</name>
    <dbReference type="NCBI Taxonomy" id="39325"/>
    <lineage>
        <taxon>Eukaryota</taxon>
        <taxon>Viridiplantae</taxon>
        <taxon>Streptophyta</taxon>
        <taxon>Embryophyta</taxon>
        <taxon>Tracheophyta</taxon>
        <taxon>Spermatophyta</taxon>
        <taxon>Magnoliopsida</taxon>
        <taxon>Ranunculales</taxon>
        <taxon>Circaeasteraceae</taxon>
        <taxon>Kingdonia</taxon>
    </lineage>
</organism>
<evidence type="ECO:0000256" key="4">
    <source>
        <dbReference type="ARBA" id="ARBA00022692"/>
    </source>
</evidence>
<dbReference type="AlphaFoldDB" id="A0A7J7N6Q2"/>
<feature type="transmembrane region" description="Helical" evidence="9">
    <location>
        <begin position="158"/>
        <end position="175"/>
    </location>
</feature>
<keyword evidence="8" id="KW-0407">Ion channel</keyword>
<comment type="subcellular location">
    <subcellularLocation>
        <location evidence="1">Membrane</location>
        <topology evidence="1">Multi-pass membrane protein</topology>
    </subcellularLocation>
</comment>
<dbReference type="Pfam" id="PF11744">
    <property type="entry name" value="ALMT"/>
    <property type="match status" value="2"/>
</dbReference>
<dbReference type="GO" id="GO:0016020">
    <property type="term" value="C:membrane"/>
    <property type="evidence" value="ECO:0007669"/>
    <property type="project" value="UniProtKB-SubCell"/>
</dbReference>
<sequence length="387" mass="42948">MGSTMIPIQCHEDVSPPRRTFQSYFLSPFPYLAKKICNIIKDEPKKLIHSLKVGVALVLVSLLYLIDPLYNHVGENAMWAIMTVVVVFEFFAGATLSKGLNRGMGTIAGGGLGYLGAILAQEIGGNGRAISVGIFVFIFGTAATYCRLIPGIKKKYDYGTMIFILTFNLVIVSGHRSEEIIKLARERLATIVIGCLGEYLKIIGETDDKLLTSFDGYASVLHSKSRDEILANFASWEPWHGRFGFSYPWDKYLHVGELLRDLASSLFSLSRCLQSPKKPSSNAAWMSIKEPYEVVASLLACTLRELGDTIKTMKRCQTGMPIVAKLQKTALPKLNEARCATKMRTLENEEGFAISACVFLLMEMVGKVEELATEVEELVERVSFLPY</sequence>
<feature type="transmembrane region" description="Helical" evidence="9">
    <location>
        <begin position="129"/>
        <end position="146"/>
    </location>
</feature>
<feature type="transmembrane region" description="Helical" evidence="9">
    <location>
        <begin position="47"/>
        <end position="66"/>
    </location>
</feature>
<dbReference type="GO" id="GO:0034220">
    <property type="term" value="P:monoatomic ion transmembrane transport"/>
    <property type="evidence" value="ECO:0007669"/>
    <property type="project" value="UniProtKB-KW"/>
</dbReference>
<evidence type="ECO:0000256" key="9">
    <source>
        <dbReference type="SAM" id="Phobius"/>
    </source>
</evidence>
<evidence type="ECO:0000256" key="1">
    <source>
        <dbReference type="ARBA" id="ARBA00004141"/>
    </source>
</evidence>
<evidence type="ECO:0000256" key="3">
    <source>
        <dbReference type="ARBA" id="ARBA00022448"/>
    </source>
</evidence>
<protein>
    <recommendedName>
        <fullName evidence="12">Aluminum-activated malate transporter</fullName>
    </recommendedName>
</protein>
<evidence type="ECO:0000313" key="10">
    <source>
        <dbReference type="EMBL" id="KAF6162817.1"/>
    </source>
</evidence>
<keyword evidence="4 9" id="KW-0812">Transmembrane</keyword>
<reference evidence="10 11" key="1">
    <citation type="journal article" date="2020" name="IScience">
        <title>Genome Sequencing of the Endangered Kingdonia uniflora (Circaeasteraceae, Ranunculales) Reveals Potential Mechanisms of Evolutionary Specialization.</title>
        <authorList>
            <person name="Sun Y."/>
            <person name="Deng T."/>
            <person name="Zhang A."/>
            <person name="Moore M.J."/>
            <person name="Landis J.B."/>
            <person name="Lin N."/>
            <person name="Zhang H."/>
            <person name="Zhang X."/>
            <person name="Huang J."/>
            <person name="Zhang X."/>
            <person name="Sun H."/>
            <person name="Wang H."/>
        </authorList>
    </citation>
    <scope>NUCLEOTIDE SEQUENCE [LARGE SCALE GENOMIC DNA]</scope>
    <source>
        <strain evidence="10">TB1705</strain>
        <tissue evidence="10">Leaf</tissue>
    </source>
</reference>
<dbReference type="OrthoDB" id="68611at2759"/>
<comment type="similarity">
    <text evidence="2">Belongs to the aromatic acid exporter (TC 2.A.85) family.</text>
</comment>
<gene>
    <name evidence="10" type="ORF">GIB67_029086</name>
</gene>
<evidence type="ECO:0000256" key="7">
    <source>
        <dbReference type="ARBA" id="ARBA00023136"/>
    </source>
</evidence>
<dbReference type="InterPro" id="IPR020966">
    <property type="entry name" value="ALMT"/>
</dbReference>
<evidence type="ECO:0000256" key="8">
    <source>
        <dbReference type="ARBA" id="ARBA00023303"/>
    </source>
</evidence>
<keyword evidence="3" id="KW-0813">Transport</keyword>
<dbReference type="PANTHER" id="PTHR31086">
    <property type="entry name" value="ALUMINUM-ACTIVATED MALATE TRANSPORTER 10"/>
    <property type="match status" value="1"/>
</dbReference>
<dbReference type="EMBL" id="JACGCM010001011">
    <property type="protein sequence ID" value="KAF6162817.1"/>
    <property type="molecule type" value="Genomic_DNA"/>
</dbReference>
<dbReference type="Proteomes" id="UP000541444">
    <property type="component" value="Unassembled WGS sequence"/>
</dbReference>
<accession>A0A7J7N6Q2</accession>
<keyword evidence="6" id="KW-0406">Ion transport</keyword>
<evidence type="ECO:0000256" key="5">
    <source>
        <dbReference type="ARBA" id="ARBA00022989"/>
    </source>
</evidence>
<comment type="caution">
    <text evidence="10">The sequence shown here is derived from an EMBL/GenBank/DDBJ whole genome shotgun (WGS) entry which is preliminary data.</text>
</comment>
<keyword evidence="7 9" id="KW-0472">Membrane</keyword>
<name>A0A7J7N6Q2_9MAGN</name>
<feature type="transmembrane region" description="Helical" evidence="9">
    <location>
        <begin position="103"/>
        <end position="123"/>
    </location>
</feature>
<evidence type="ECO:0000256" key="2">
    <source>
        <dbReference type="ARBA" id="ARBA00007079"/>
    </source>
</evidence>
<evidence type="ECO:0008006" key="12">
    <source>
        <dbReference type="Google" id="ProtNLM"/>
    </source>
</evidence>
<keyword evidence="5 9" id="KW-1133">Transmembrane helix</keyword>